<dbReference type="GO" id="GO:0005525">
    <property type="term" value="F:GTP binding"/>
    <property type="evidence" value="ECO:0007669"/>
    <property type="project" value="UniProtKB-UniRule"/>
</dbReference>
<dbReference type="SUPFAM" id="SSF52540">
    <property type="entry name" value="P-loop containing nucleoside triphosphate hydrolases"/>
    <property type="match status" value="1"/>
</dbReference>
<dbReference type="GO" id="GO:0046872">
    <property type="term" value="F:metal ion binding"/>
    <property type="evidence" value="ECO:0007669"/>
    <property type="project" value="UniProtKB-KW"/>
</dbReference>
<dbReference type="NCBIfam" id="TIGR00450">
    <property type="entry name" value="mnmE_trmE_thdF"/>
    <property type="match status" value="1"/>
</dbReference>
<keyword evidence="5 8" id="KW-0460">Magnesium</keyword>
<evidence type="ECO:0000256" key="4">
    <source>
        <dbReference type="ARBA" id="ARBA00022801"/>
    </source>
</evidence>
<evidence type="ECO:0000256" key="2">
    <source>
        <dbReference type="ARBA" id="ARBA00022694"/>
    </source>
</evidence>
<gene>
    <name evidence="8" type="primary">mnmE</name>
    <name evidence="8" type="synonym">trmE</name>
    <name evidence="11" type="ORF">NS365_20815</name>
</gene>
<feature type="binding site" evidence="8">
    <location>
        <position position="230"/>
    </location>
    <ligand>
        <name>K(+)</name>
        <dbReference type="ChEBI" id="CHEBI:29103"/>
    </ligand>
</feature>
<keyword evidence="8" id="KW-0963">Cytoplasm</keyword>
<feature type="binding site" evidence="8">
    <location>
        <position position="255"/>
    </location>
    <ligand>
        <name>Mg(2+)</name>
        <dbReference type="ChEBI" id="CHEBI:18420"/>
    </ligand>
</feature>
<dbReference type="EC" id="3.6.-.-" evidence="8"/>
<protein>
    <recommendedName>
        <fullName evidence="8">tRNA modification GTPase MnmE</fullName>
        <ecNumber evidence="8">3.6.-.-</ecNumber>
    </recommendedName>
</protein>
<evidence type="ECO:0000256" key="1">
    <source>
        <dbReference type="ARBA" id="ARBA00011043"/>
    </source>
</evidence>
<dbReference type="InterPro" id="IPR025867">
    <property type="entry name" value="MnmE_helical"/>
</dbReference>
<feature type="domain" description="TrmE-type G" evidence="10">
    <location>
        <begin position="220"/>
        <end position="365"/>
    </location>
</feature>
<comment type="subunit">
    <text evidence="8">Homodimer. Heterotetramer of two MnmE and two MnmG subunits.</text>
</comment>
<feature type="binding site" evidence="8">
    <location>
        <position position="83"/>
    </location>
    <ligand>
        <name>(6S)-5-formyl-5,6,7,8-tetrahydrofolate</name>
        <dbReference type="ChEBI" id="CHEBI:57457"/>
    </ligand>
</feature>
<comment type="caution">
    <text evidence="8">Lacks conserved residue(s) required for the propagation of feature annotation.</text>
</comment>
<dbReference type="Gene3D" id="3.30.1360.120">
    <property type="entry name" value="Probable tRNA modification gtpase trme, domain 1"/>
    <property type="match status" value="1"/>
</dbReference>
<sequence>MTASLPDDTILALSSGSLPAGIAVVRVSGPAAADTLGALAGGLPEPRRASLRRLRAGDGTEIDRALVLFFPGPASATGEDLAEFHLHGGRAVVAALTSALLALPGLRLAQAGEFTRRAFTHGRIDLTEAEGLADLLAAETEGQRLQAMAQAGGEARALYERWMRQLSRIRALLEASFDFSDEGDVDDSVSAGTSEAVANLRAEIEEHLAGAHRAEILRDGFRVAIAGAPNAGKSSLLNALAAREVAIVSAIPGTTRDVIETRLDMEGLPILLSDTAGLRETEDEIEAIGVSRARARIEAADLVLHLIDPAAPEETVIEAGSTPVLRVATKADLPSTLPANSDLSLSARTGKGLDELTRRIAAFAREAAGDPAALLPARARHRDLLRQCAERLSAYDAALPPEIAAETLRETSDRLGALTGRVGVEDLLGLIFSEFCIGK</sequence>
<evidence type="ECO:0000313" key="11">
    <source>
        <dbReference type="EMBL" id="KTR02728.1"/>
    </source>
</evidence>
<dbReference type="GO" id="GO:0003924">
    <property type="term" value="F:GTPase activity"/>
    <property type="evidence" value="ECO:0007669"/>
    <property type="project" value="UniProtKB-UniRule"/>
</dbReference>
<keyword evidence="7 8" id="KW-0342">GTP-binding</keyword>
<dbReference type="HAMAP" id="MF_00379">
    <property type="entry name" value="GTPase_MnmE"/>
    <property type="match status" value="1"/>
</dbReference>
<dbReference type="InterPro" id="IPR031168">
    <property type="entry name" value="G_TrmE"/>
</dbReference>
<dbReference type="InterPro" id="IPR018948">
    <property type="entry name" value="GTP-bd_TrmE_N"/>
</dbReference>
<comment type="function">
    <text evidence="8">Exhibits a very high intrinsic GTPase hydrolysis rate. Involved in the addition of a carboxymethylaminomethyl (cmnm) group at the wobble position (U34) of certain tRNAs, forming tRNA-cmnm(5)s(2)U34.</text>
</comment>
<dbReference type="PRINTS" id="PR00326">
    <property type="entry name" value="GTP1OBG"/>
</dbReference>
<evidence type="ECO:0000256" key="6">
    <source>
        <dbReference type="ARBA" id="ARBA00022958"/>
    </source>
</evidence>
<evidence type="ECO:0000256" key="9">
    <source>
        <dbReference type="RuleBase" id="RU003313"/>
    </source>
</evidence>
<feature type="binding site" evidence="8">
    <location>
        <position position="249"/>
    </location>
    <ligand>
        <name>K(+)</name>
        <dbReference type="ChEBI" id="CHEBI:29103"/>
    </ligand>
</feature>
<comment type="cofactor">
    <cofactor evidence="8">
        <name>K(+)</name>
        <dbReference type="ChEBI" id="CHEBI:29103"/>
    </cofactor>
    <text evidence="8">Binds 1 potassium ion per subunit.</text>
</comment>
<dbReference type="NCBIfam" id="NF003661">
    <property type="entry name" value="PRK05291.1-3"/>
    <property type="match status" value="1"/>
</dbReference>
<comment type="caution">
    <text evidence="11">The sequence shown here is derived from an EMBL/GenBank/DDBJ whole genome shotgun (WGS) entry which is preliminary data.</text>
</comment>
<feature type="binding site" evidence="8">
    <location>
        <position position="123"/>
    </location>
    <ligand>
        <name>(6S)-5-formyl-5,6,7,8-tetrahydrofolate</name>
        <dbReference type="ChEBI" id="CHEBI:57457"/>
    </ligand>
</feature>
<dbReference type="Proteomes" id="UP000078529">
    <property type="component" value="Unassembled WGS sequence"/>
</dbReference>
<evidence type="ECO:0000256" key="5">
    <source>
        <dbReference type="ARBA" id="ARBA00022842"/>
    </source>
</evidence>
<evidence type="ECO:0000256" key="8">
    <source>
        <dbReference type="HAMAP-Rule" id="MF_00379"/>
    </source>
</evidence>
<evidence type="ECO:0000256" key="7">
    <source>
        <dbReference type="ARBA" id="ARBA00023134"/>
    </source>
</evidence>
<dbReference type="CDD" id="cd14858">
    <property type="entry name" value="TrmE_N"/>
    <property type="match status" value="1"/>
</dbReference>
<dbReference type="RefSeq" id="WP_058602244.1">
    <property type="nucleotide sequence ID" value="NZ_LDQA01000069.1"/>
</dbReference>
<feature type="binding site" evidence="8">
    <location>
        <position position="251"/>
    </location>
    <ligand>
        <name>K(+)</name>
        <dbReference type="ChEBI" id="CHEBI:29103"/>
    </ligand>
</feature>
<keyword evidence="2 8" id="KW-0819">tRNA processing</keyword>
<comment type="subcellular location">
    <subcellularLocation>
        <location evidence="8">Cytoplasm</location>
    </subcellularLocation>
</comment>
<evidence type="ECO:0000256" key="3">
    <source>
        <dbReference type="ARBA" id="ARBA00022741"/>
    </source>
</evidence>
<dbReference type="InterPro" id="IPR027368">
    <property type="entry name" value="MnmE_dom2"/>
</dbReference>
<dbReference type="Gene3D" id="3.40.50.300">
    <property type="entry name" value="P-loop containing nucleotide triphosphate hydrolases"/>
    <property type="match status" value="1"/>
</dbReference>
<feature type="binding site" evidence="8">
    <location>
        <position position="234"/>
    </location>
    <ligand>
        <name>Mg(2+)</name>
        <dbReference type="ChEBI" id="CHEBI:18420"/>
    </ligand>
</feature>
<dbReference type="Gene3D" id="1.20.120.430">
    <property type="entry name" value="tRNA modification GTPase MnmE domain 2"/>
    <property type="match status" value="1"/>
</dbReference>
<dbReference type="InterPro" id="IPR004520">
    <property type="entry name" value="GTPase_MnmE"/>
</dbReference>
<dbReference type="CDD" id="cd04164">
    <property type="entry name" value="trmE"/>
    <property type="match status" value="1"/>
</dbReference>
<dbReference type="FunFam" id="3.30.1360.120:FF:000007">
    <property type="entry name" value="tRNA modification GTPase GTPBP3, mitochondrial"/>
    <property type="match status" value="1"/>
</dbReference>
<evidence type="ECO:0000313" key="12">
    <source>
        <dbReference type="Proteomes" id="UP000078529"/>
    </source>
</evidence>
<dbReference type="Pfam" id="PF10396">
    <property type="entry name" value="TrmE_N"/>
    <property type="match status" value="1"/>
</dbReference>
<keyword evidence="6 8" id="KW-0630">Potassium</keyword>
<dbReference type="Pfam" id="PF12631">
    <property type="entry name" value="MnmE_helical"/>
    <property type="match status" value="1"/>
</dbReference>
<dbReference type="PATRIC" id="fig|401562.4.peg.4204"/>
<dbReference type="AlphaFoldDB" id="A0A175RGW4"/>
<dbReference type="EMBL" id="LDQA01000069">
    <property type="protein sequence ID" value="KTR02728.1"/>
    <property type="molecule type" value="Genomic_DNA"/>
</dbReference>
<dbReference type="Pfam" id="PF01926">
    <property type="entry name" value="MMR_HSR1"/>
    <property type="match status" value="1"/>
</dbReference>
<dbReference type="PANTHER" id="PTHR42714:SF2">
    <property type="entry name" value="TRNA MODIFICATION GTPASE GTPBP3, MITOCHONDRIAL"/>
    <property type="match status" value="1"/>
</dbReference>
<evidence type="ECO:0000259" key="10">
    <source>
        <dbReference type="PROSITE" id="PS51709"/>
    </source>
</evidence>
<feature type="binding site" evidence="8">
    <location>
        <begin position="249"/>
        <end position="255"/>
    </location>
    <ligand>
        <name>GTP</name>
        <dbReference type="ChEBI" id="CHEBI:37565"/>
    </ligand>
</feature>
<dbReference type="InterPro" id="IPR027266">
    <property type="entry name" value="TrmE/GcvT-like"/>
</dbReference>
<feature type="binding site" evidence="8">
    <location>
        <begin position="346"/>
        <end position="348"/>
    </location>
    <ligand>
        <name>GTP</name>
        <dbReference type="ChEBI" id="CHEBI:37565"/>
    </ligand>
</feature>
<feature type="binding site" evidence="8">
    <location>
        <begin position="274"/>
        <end position="277"/>
    </location>
    <ligand>
        <name>GTP</name>
        <dbReference type="ChEBI" id="CHEBI:37565"/>
    </ligand>
</feature>
<proteinExistence type="inferred from homology"/>
<dbReference type="InterPro" id="IPR027417">
    <property type="entry name" value="P-loop_NTPase"/>
</dbReference>
<dbReference type="InterPro" id="IPR006073">
    <property type="entry name" value="GTP-bd"/>
</dbReference>
<feature type="binding site" evidence="8">
    <location>
        <position position="26"/>
    </location>
    <ligand>
        <name>(6S)-5-formyl-5,6,7,8-tetrahydrofolate</name>
        <dbReference type="ChEBI" id="CHEBI:57457"/>
    </ligand>
</feature>
<dbReference type="NCBIfam" id="TIGR00231">
    <property type="entry name" value="small_GTP"/>
    <property type="match status" value="1"/>
</dbReference>
<dbReference type="PROSITE" id="PS51709">
    <property type="entry name" value="G_TRME"/>
    <property type="match status" value="1"/>
</dbReference>
<dbReference type="PANTHER" id="PTHR42714">
    <property type="entry name" value="TRNA MODIFICATION GTPASE GTPBP3"/>
    <property type="match status" value="1"/>
</dbReference>
<keyword evidence="3 8" id="KW-0547">Nucleotide-binding</keyword>
<feature type="binding site" evidence="8">
    <location>
        <begin position="230"/>
        <end position="235"/>
    </location>
    <ligand>
        <name>GTP</name>
        <dbReference type="ChEBI" id="CHEBI:37565"/>
    </ligand>
</feature>
<reference evidence="11 12" key="1">
    <citation type="journal article" date="2016" name="Front. Microbiol.">
        <title>Genomic Resource of Rice Seed Associated Bacteria.</title>
        <authorList>
            <person name="Midha S."/>
            <person name="Bansal K."/>
            <person name="Sharma S."/>
            <person name="Kumar N."/>
            <person name="Patil P.P."/>
            <person name="Chaudhry V."/>
            <person name="Patil P.B."/>
        </authorList>
    </citation>
    <scope>NUCLEOTIDE SEQUENCE [LARGE SCALE GENOMIC DNA]</scope>
    <source>
        <strain evidence="11 12">NS365</strain>
    </source>
</reference>
<organism evidence="11 12">
    <name type="scientific">Aureimonas ureilytica</name>
    <dbReference type="NCBI Taxonomy" id="401562"/>
    <lineage>
        <taxon>Bacteria</taxon>
        <taxon>Pseudomonadati</taxon>
        <taxon>Pseudomonadota</taxon>
        <taxon>Alphaproteobacteria</taxon>
        <taxon>Hyphomicrobiales</taxon>
        <taxon>Aurantimonadaceae</taxon>
        <taxon>Aureimonas</taxon>
    </lineage>
</organism>
<keyword evidence="8" id="KW-0479">Metal-binding</keyword>
<dbReference type="GO" id="GO:0005737">
    <property type="term" value="C:cytoplasm"/>
    <property type="evidence" value="ECO:0007669"/>
    <property type="project" value="UniProtKB-SubCell"/>
</dbReference>
<dbReference type="GO" id="GO:0030488">
    <property type="term" value="P:tRNA methylation"/>
    <property type="evidence" value="ECO:0007669"/>
    <property type="project" value="TreeGrafter"/>
</dbReference>
<comment type="similarity">
    <text evidence="1 8 9">Belongs to the TRAFAC class TrmE-Era-EngA-EngB-Septin-like GTPase superfamily. TrmE GTPase family.</text>
</comment>
<accession>A0A175RGW4</accession>
<keyword evidence="12" id="KW-1185">Reference proteome</keyword>
<dbReference type="GO" id="GO:0002098">
    <property type="term" value="P:tRNA wobble uridine modification"/>
    <property type="evidence" value="ECO:0007669"/>
    <property type="project" value="TreeGrafter"/>
</dbReference>
<feature type="binding site" evidence="8">
    <location>
        <position position="254"/>
    </location>
    <ligand>
        <name>K(+)</name>
        <dbReference type="ChEBI" id="CHEBI:29103"/>
    </ligand>
</feature>
<feature type="binding site" evidence="8">
    <location>
        <position position="439"/>
    </location>
    <ligand>
        <name>(6S)-5-formyl-5,6,7,8-tetrahydrofolate</name>
        <dbReference type="ChEBI" id="CHEBI:57457"/>
    </ligand>
</feature>
<keyword evidence="4 8" id="KW-0378">Hydrolase</keyword>
<dbReference type="InterPro" id="IPR005225">
    <property type="entry name" value="Small_GTP-bd"/>
</dbReference>
<name>A0A175RGW4_9HYPH</name>